<gene>
    <name evidence="1" type="ORF">CK203_049058</name>
</gene>
<proteinExistence type="predicted"/>
<reference evidence="1 2" key="1">
    <citation type="journal article" date="2018" name="PLoS Genet.">
        <title>Population sequencing reveals clonal diversity and ancestral inbreeding in the grapevine cultivar Chardonnay.</title>
        <authorList>
            <person name="Roach M.J."/>
            <person name="Johnson D.L."/>
            <person name="Bohlmann J."/>
            <person name="van Vuuren H.J."/>
            <person name="Jones S.J."/>
            <person name="Pretorius I.S."/>
            <person name="Schmidt S.A."/>
            <person name="Borneman A.R."/>
        </authorList>
    </citation>
    <scope>NUCLEOTIDE SEQUENCE [LARGE SCALE GENOMIC DNA]</scope>
    <source>
        <strain evidence="2">cv. Chardonnay</strain>
        <tissue evidence="1">Leaf</tissue>
    </source>
</reference>
<dbReference type="PANTHER" id="PTHR36617:SF16">
    <property type="entry name" value="OS04G0516500 PROTEIN"/>
    <property type="match status" value="1"/>
</dbReference>
<name>A0A438HC90_VITVI</name>
<accession>A0A438HC90</accession>
<evidence type="ECO:0000313" key="2">
    <source>
        <dbReference type="Proteomes" id="UP000288805"/>
    </source>
</evidence>
<comment type="caution">
    <text evidence="1">The sequence shown here is derived from an EMBL/GenBank/DDBJ whole genome shotgun (WGS) entry which is preliminary data.</text>
</comment>
<evidence type="ECO:0000313" key="1">
    <source>
        <dbReference type="EMBL" id="RVW82081.1"/>
    </source>
</evidence>
<organism evidence="1 2">
    <name type="scientific">Vitis vinifera</name>
    <name type="common">Grape</name>
    <dbReference type="NCBI Taxonomy" id="29760"/>
    <lineage>
        <taxon>Eukaryota</taxon>
        <taxon>Viridiplantae</taxon>
        <taxon>Streptophyta</taxon>
        <taxon>Embryophyta</taxon>
        <taxon>Tracheophyta</taxon>
        <taxon>Spermatophyta</taxon>
        <taxon>Magnoliopsida</taxon>
        <taxon>eudicotyledons</taxon>
        <taxon>Gunneridae</taxon>
        <taxon>Pentapetalae</taxon>
        <taxon>rosids</taxon>
        <taxon>Vitales</taxon>
        <taxon>Vitaceae</taxon>
        <taxon>Viteae</taxon>
        <taxon>Vitis</taxon>
    </lineage>
</organism>
<dbReference type="AlphaFoldDB" id="A0A438HC90"/>
<dbReference type="PANTHER" id="PTHR36617">
    <property type="entry name" value="PROTEIN, PUTATIVE-RELATED"/>
    <property type="match status" value="1"/>
</dbReference>
<protein>
    <submittedName>
        <fullName evidence="1">Uncharacterized protein</fullName>
    </submittedName>
</protein>
<dbReference type="EMBL" id="QGNW01000245">
    <property type="protein sequence ID" value="RVW82081.1"/>
    <property type="molecule type" value="Genomic_DNA"/>
</dbReference>
<sequence length="180" mass="21299">MWKRQYISKGGRMTLIRSTLLNLPIYLMSLLRMSSSVRQRLEHIQRDFLWGGGNLERKPHLVRWELMCLRIRMDWDIVGTRISFLVGNGRRVRFWRDRWCGDSPLSVSFPTLFALALHKEAWVVDIWDPLARGVRGMKPLFSRSFNDWEVEEAESFLGRLHGKKVCGDTEDMVFLDRNEE</sequence>
<dbReference type="Proteomes" id="UP000288805">
    <property type="component" value="Unassembled WGS sequence"/>
</dbReference>